<dbReference type="OrthoDB" id="5346728at2759"/>
<reference evidence="3" key="1">
    <citation type="submission" date="2022-11" db="EMBL/GenBank/DDBJ databases">
        <authorList>
            <person name="Petersen C."/>
        </authorList>
    </citation>
    <scope>NUCLEOTIDE SEQUENCE</scope>
    <source>
        <strain evidence="3">IBT 34128</strain>
    </source>
</reference>
<keyword evidence="2" id="KW-0472">Membrane</keyword>
<accession>A0A9W9ELA2</accession>
<evidence type="ECO:0000313" key="3">
    <source>
        <dbReference type="EMBL" id="KAJ5083928.1"/>
    </source>
</evidence>
<comment type="caution">
    <text evidence="3">The sequence shown here is derived from an EMBL/GenBank/DDBJ whole genome shotgun (WGS) entry which is preliminary data.</text>
</comment>
<name>A0A9W9ELA2_9EURO</name>
<feature type="transmembrane region" description="Helical" evidence="2">
    <location>
        <begin position="38"/>
        <end position="57"/>
    </location>
</feature>
<gene>
    <name evidence="3" type="ORF">NUU61_008507</name>
</gene>
<feature type="region of interest" description="Disordered" evidence="1">
    <location>
        <begin position="1"/>
        <end position="28"/>
    </location>
</feature>
<keyword evidence="2" id="KW-1133">Transmembrane helix</keyword>
<reference evidence="3" key="2">
    <citation type="journal article" date="2023" name="IMA Fungus">
        <title>Comparative genomic study of the Penicillium genus elucidates a diverse pangenome and 15 lateral gene transfer events.</title>
        <authorList>
            <person name="Petersen C."/>
            <person name="Sorensen T."/>
            <person name="Nielsen M.R."/>
            <person name="Sondergaard T.E."/>
            <person name="Sorensen J.L."/>
            <person name="Fitzpatrick D.A."/>
            <person name="Frisvad J.C."/>
            <person name="Nielsen K.L."/>
        </authorList>
    </citation>
    <scope>NUCLEOTIDE SEQUENCE</scope>
    <source>
        <strain evidence="3">IBT 34128</strain>
    </source>
</reference>
<organism evidence="3 4">
    <name type="scientific">Penicillium alfredii</name>
    <dbReference type="NCBI Taxonomy" id="1506179"/>
    <lineage>
        <taxon>Eukaryota</taxon>
        <taxon>Fungi</taxon>
        <taxon>Dikarya</taxon>
        <taxon>Ascomycota</taxon>
        <taxon>Pezizomycotina</taxon>
        <taxon>Eurotiomycetes</taxon>
        <taxon>Eurotiomycetidae</taxon>
        <taxon>Eurotiales</taxon>
        <taxon>Aspergillaceae</taxon>
        <taxon>Penicillium</taxon>
    </lineage>
</organism>
<dbReference type="AlphaFoldDB" id="A0A9W9ELA2"/>
<proteinExistence type="predicted"/>
<keyword evidence="2" id="KW-0812">Transmembrane</keyword>
<sequence>MAPINTRQYHSLGPSIPHPPKGPPATPVPVTKSISSKVFTELFAGTLGIFVLAVLFWKTGKFIRSFNKNKVLREGKAPTARYARTWYGWVSLETHQRNKRVFGDLFAWVRRWTAWKSTRTDYRWVWWDPGQKEMEKRRRQQRPLRWLPELLQSYEFLTADEIWNPTAVPECHGGLVEHSRVYHPVQVNGCSQSLPPTDIDSVPQRQIASTMETDETDEIGQETWKRPRGTRGCLSDDPVKEGLQHGTRVLSRFPPKLSTKTQSLPCLHLPRRSRLHSSWQQPGKLQVMAHPKCSLGQYANPQPEWRVAQEQVVEVRPHQPHTDRYRAWSARMQIEANRRMRRGLVDSSGPLGTPIAELLSSCASGQSVAFGLVPQRRRDNNSDPMRNLAHRGSFPFILAIERPSRLPSKDRTDFARTAWYSAPVRWRLSEVNTASRVTGVKAQRNLRNIFPTSMDHDDFVSLGAPNTQSNALSCTAERPPLHTNPFEELSDWEVRLIDRLDRKLVWLFNEFTPGQKPYHFAMLANHWLNRKTWIVIDPVSRVSTDARREWGDSRFNVPYRKPEFGPKPKYPNHLRKRAHTPRIDSWRAAVNQQRKVSGVREMIRTVELYENSVEEPPDGKIDPSCWILPKPPQGFEMSTKQKNAWYEGGCGWQEKLEDWQHVCRGYRVRKAIHEGRVNRTRVKELATQAGNYCRTAWLKVIPDMAIEQVPSPIYPVP</sequence>
<keyword evidence="4" id="KW-1185">Reference proteome</keyword>
<dbReference type="Proteomes" id="UP001141434">
    <property type="component" value="Unassembled WGS sequence"/>
</dbReference>
<dbReference type="GeneID" id="81398201"/>
<evidence type="ECO:0000256" key="1">
    <source>
        <dbReference type="SAM" id="MobiDB-lite"/>
    </source>
</evidence>
<dbReference type="RefSeq" id="XP_056507325.1">
    <property type="nucleotide sequence ID" value="XM_056659032.1"/>
</dbReference>
<feature type="compositionally biased region" description="Pro residues" evidence="1">
    <location>
        <begin position="16"/>
        <end position="27"/>
    </location>
</feature>
<dbReference type="EMBL" id="JAPMSZ010000011">
    <property type="protein sequence ID" value="KAJ5083928.1"/>
    <property type="molecule type" value="Genomic_DNA"/>
</dbReference>
<evidence type="ECO:0000256" key="2">
    <source>
        <dbReference type="SAM" id="Phobius"/>
    </source>
</evidence>
<evidence type="ECO:0000313" key="4">
    <source>
        <dbReference type="Proteomes" id="UP001141434"/>
    </source>
</evidence>
<protein>
    <submittedName>
        <fullName evidence="3">Uncharacterized protein</fullName>
    </submittedName>
</protein>